<gene>
    <name evidence="2" type="ORF">SGFS_100220</name>
</gene>
<evidence type="ECO:0000256" key="1">
    <source>
        <dbReference type="SAM" id="MobiDB-lite"/>
    </source>
</evidence>
<dbReference type="Proteomes" id="UP001321542">
    <property type="component" value="Chromosome"/>
</dbReference>
<accession>A0ABN5W3U9</accession>
<feature type="region of interest" description="Disordered" evidence="1">
    <location>
        <begin position="64"/>
        <end position="85"/>
    </location>
</feature>
<protein>
    <submittedName>
        <fullName evidence="2">Uncharacterized protein</fullName>
    </submittedName>
</protein>
<dbReference type="EMBL" id="AP018448">
    <property type="protein sequence ID" value="BBC38728.1"/>
    <property type="molecule type" value="Genomic_DNA"/>
</dbReference>
<evidence type="ECO:0000313" key="2">
    <source>
        <dbReference type="EMBL" id="BBC38728.1"/>
    </source>
</evidence>
<reference evidence="2 3" key="2">
    <citation type="journal article" date="2023" name="ChemBioChem">
        <title>Acyltransferase Domain Exchange between Two Independent Type I Polyketide Synthases in the Same Producer Strain of Macrolide Antibiotics.</title>
        <authorList>
            <person name="Kudo F."/>
            <person name="Kishikawa K."/>
            <person name="Tsuboi K."/>
            <person name="Kido T."/>
            <person name="Usui T."/>
            <person name="Hashimoto J."/>
            <person name="Shin-Ya K."/>
            <person name="Miyanaga A."/>
            <person name="Eguchi T."/>
        </authorList>
    </citation>
    <scope>NUCLEOTIDE SEQUENCE [LARGE SCALE GENOMIC DNA]</scope>
    <source>
        <strain evidence="2 3">A-8890</strain>
    </source>
</reference>
<organism evidence="2 3">
    <name type="scientific">Streptomyces graminofaciens</name>
    <dbReference type="NCBI Taxonomy" id="68212"/>
    <lineage>
        <taxon>Bacteria</taxon>
        <taxon>Bacillati</taxon>
        <taxon>Actinomycetota</taxon>
        <taxon>Actinomycetes</taxon>
        <taxon>Kitasatosporales</taxon>
        <taxon>Streptomycetaceae</taxon>
        <taxon>Streptomyces</taxon>
    </lineage>
</organism>
<evidence type="ECO:0000313" key="3">
    <source>
        <dbReference type="Proteomes" id="UP001321542"/>
    </source>
</evidence>
<name>A0ABN5W3U9_9ACTN</name>
<keyword evidence="3" id="KW-1185">Reference proteome</keyword>
<proteinExistence type="predicted"/>
<sequence>MALVISELATGALRYGAAPIRLRLTRPMPRAKVIWIEQSLRVCRWTGRGHDPAPCWTKGVTRSGGYPVRGRDARTGAARRRRPSG</sequence>
<reference evidence="2 3" key="1">
    <citation type="journal article" date="2010" name="ChemBioChem">
        <title>Cloning and characterization of the biosynthetic gene cluster of 16-membered macrolide antibiotic FD-891: involvement of a dual functional cytochrome P450 monooxygenase catalyzing epoxidation and hydroxylation.</title>
        <authorList>
            <person name="Kudo F."/>
            <person name="Motegi A."/>
            <person name="Mizoue K."/>
            <person name="Eguchi T."/>
        </authorList>
    </citation>
    <scope>NUCLEOTIDE SEQUENCE [LARGE SCALE GENOMIC DNA]</scope>
    <source>
        <strain evidence="2 3">A-8890</strain>
    </source>
</reference>